<accession>F4Q7S2</accession>
<dbReference type="RefSeq" id="XP_004352147.1">
    <property type="nucleotide sequence ID" value="XM_004352095.1"/>
</dbReference>
<dbReference type="KEGG" id="dfa:DFA_09491"/>
<evidence type="ECO:0000313" key="3">
    <source>
        <dbReference type="Proteomes" id="UP000007797"/>
    </source>
</evidence>
<dbReference type="AlphaFoldDB" id="F4Q7S2"/>
<name>F4Q7S2_CACFS</name>
<proteinExistence type="predicted"/>
<dbReference type="EMBL" id="GL883025">
    <property type="protein sequence ID" value="EGG15822.1"/>
    <property type="molecule type" value="Genomic_DNA"/>
</dbReference>
<reference evidence="3" key="1">
    <citation type="journal article" date="2011" name="Genome Res.">
        <title>Phylogeny-wide analysis of social amoeba genomes highlights ancient origins for complex intercellular communication.</title>
        <authorList>
            <person name="Heidel A.J."/>
            <person name="Lawal H.M."/>
            <person name="Felder M."/>
            <person name="Schilde C."/>
            <person name="Helps N.R."/>
            <person name="Tunggal B."/>
            <person name="Rivero F."/>
            <person name="John U."/>
            <person name="Schleicher M."/>
            <person name="Eichinger L."/>
            <person name="Platzer M."/>
            <person name="Noegel A.A."/>
            <person name="Schaap P."/>
            <person name="Gloeckner G."/>
        </authorList>
    </citation>
    <scope>NUCLEOTIDE SEQUENCE [LARGE SCALE GENOMIC DNA]</scope>
    <source>
        <strain evidence="3">SH3</strain>
    </source>
</reference>
<sequence>MIHNQLLRRTSSSAVLTTPTSLLQLTRFKSTSLKVVYNRDTSNTNVLALMYNRFFSQKTFVGVPWSDRDDSFKGTIESRKSLLDTIYTRPLQHLQKKTKEYTKLTQSGDLWTNHHNAFDLSKEIEWSKFNKDNLKAVDELSDFLFDELFFSDSYNSAVSHQSVQIEGYTLTPSTSKSIYESIKSEIVSFPCVDIPTLVDRVIQENPSLKSTPEEVTMFCRNIVAQKTILKIDGLTEEKVKSIHSLLVDDDDPQSVSINTNTQSVSNTERQNCTK</sequence>
<evidence type="ECO:0000256" key="1">
    <source>
        <dbReference type="SAM" id="MobiDB-lite"/>
    </source>
</evidence>
<gene>
    <name evidence="2" type="ORF">DFA_09491</name>
</gene>
<dbReference type="OrthoDB" id="439046at2759"/>
<keyword evidence="3" id="KW-1185">Reference proteome</keyword>
<organism evidence="2 3">
    <name type="scientific">Cavenderia fasciculata</name>
    <name type="common">Slime mold</name>
    <name type="synonym">Dictyostelium fasciculatum</name>
    <dbReference type="NCBI Taxonomy" id="261658"/>
    <lineage>
        <taxon>Eukaryota</taxon>
        <taxon>Amoebozoa</taxon>
        <taxon>Evosea</taxon>
        <taxon>Eumycetozoa</taxon>
        <taxon>Dictyostelia</taxon>
        <taxon>Acytosteliales</taxon>
        <taxon>Cavenderiaceae</taxon>
        <taxon>Cavenderia</taxon>
    </lineage>
</organism>
<protein>
    <submittedName>
        <fullName evidence="2">Uncharacterized protein</fullName>
    </submittedName>
</protein>
<feature type="region of interest" description="Disordered" evidence="1">
    <location>
        <begin position="253"/>
        <end position="274"/>
    </location>
</feature>
<evidence type="ECO:0000313" key="2">
    <source>
        <dbReference type="EMBL" id="EGG15822.1"/>
    </source>
</evidence>
<dbReference type="Proteomes" id="UP000007797">
    <property type="component" value="Unassembled WGS sequence"/>
</dbReference>
<dbReference type="GeneID" id="14867989"/>